<accession>A0A8H6WJR3</accession>
<evidence type="ECO:0000313" key="2">
    <source>
        <dbReference type="EMBL" id="KAF7317433.1"/>
    </source>
</evidence>
<organism evidence="2 3">
    <name type="scientific">Mycena chlorophos</name>
    <name type="common">Agaric fungus</name>
    <name type="synonym">Agaricus chlorophos</name>
    <dbReference type="NCBI Taxonomy" id="658473"/>
    <lineage>
        <taxon>Eukaryota</taxon>
        <taxon>Fungi</taxon>
        <taxon>Dikarya</taxon>
        <taxon>Basidiomycota</taxon>
        <taxon>Agaricomycotina</taxon>
        <taxon>Agaricomycetes</taxon>
        <taxon>Agaricomycetidae</taxon>
        <taxon>Agaricales</taxon>
        <taxon>Marasmiineae</taxon>
        <taxon>Mycenaceae</taxon>
        <taxon>Mycena</taxon>
    </lineage>
</organism>
<proteinExistence type="predicted"/>
<sequence length="388" mass="40975">MGISLLPAVLSLLALSSSLSPATVRAGPAPSPGPARRAVNPVVKATTSYGNLNNGNLNRDSCTSTGWSGGNVLWTCRDTQLLTNGVPGEGVVANTASWSVIPSATQPGTLTLTSPEAYGPLFYPLESDECPTGGLCSDGTRWVGWPNTGPAVVFNYNGGVSAYAFMQRQHLSGLTVINTPSTTIYHVSQQSVDTSVLPSVSIDVSQFWSSSQIGYGSAHTVVQGNYAYLYGPTPNNQLAIARSTLTEFLGALDNKSTYEYYVNGEWTSTAPTTSTANIGLENTSWGGSIQGTIYYSNKWESFVYIGGDDYPDANFYISTAPAAEGPWTAGVKFYTGAQGSGSLPAYSCVAHPALTDGTGDYIFISWTTTTGSGDATLYEQPLVRVDWE</sequence>
<keyword evidence="3" id="KW-1185">Reference proteome</keyword>
<dbReference type="AlphaFoldDB" id="A0A8H6WJR3"/>
<dbReference type="OrthoDB" id="2583188at2759"/>
<protein>
    <recommendedName>
        <fullName evidence="4">DUF4185 domain-containing protein</fullName>
    </recommendedName>
</protein>
<feature type="signal peptide" evidence="1">
    <location>
        <begin position="1"/>
        <end position="26"/>
    </location>
</feature>
<gene>
    <name evidence="2" type="ORF">HMN09_00480000</name>
</gene>
<evidence type="ECO:0000313" key="3">
    <source>
        <dbReference type="Proteomes" id="UP000613580"/>
    </source>
</evidence>
<dbReference type="Proteomes" id="UP000613580">
    <property type="component" value="Unassembled WGS sequence"/>
</dbReference>
<comment type="caution">
    <text evidence="2">The sequence shown here is derived from an EMBL/GenBank/DDBJ whole genome shotgun (WGS) entry which is preliminary data.</text>
</comment>
<evidence type="ECO:0008006" key="4">
    <source>
        <dbReference type="Google" id="ProtNLM"/>
    </source>
</evidence>
<feature type="chain" id="PRO_5034263027" description="DUF4185 domain-containing protein" evidence="1">
    <location>
        <begin position="27"/>
        <end position="388"/>
    </location>
</feature>
<name>A0A8H6WJR3_MYCCL</name>
<reference evidence="2" key="1">
    <citation type="submission" date="2020-05" db="EMBL/GenBank/DDBJ databases">
        <title>Mycena genomes resolve the evolution of fungal bioluminescence.</title>
        <authorList>
            <person name="Tsai I.J."/>
        </authorList>
    </citation>
    <scope>NUCLEOTIDE SEQUENCE</scope>
    <source>
        <strain evidence="2">110903Hualien_Pintung</strain>
    </source>
</reference>
<evidence type="ECO:0000256" key="1">
    <source>
        <dbReference type="SAM" id="SignalP"/>
    </source>
</evidence>
<keyword evidence="1" id="KW-0732">Signal</keyword>
<dbReference type="EMBL" id="JACAZE010000005">
    <property type="protein sequence ID" value="KAF7317433.1"/>
    <property type="molecule type" value="Genomic_DNA"/>
</dbReference>